<name>A0A5B7EVN8_PORTR</name>
<feature type="compositionally biased region" description="Basic residues" evidence="1">
    <location>
        <begin position="241"/>
        <end position="251"/>
    </location>
</feature>
<dbReference type="Proteomes" id="UP000324222">
    <property type="component" value="Unassembled WGS sequence"/>
</dbReference>
<protein>
    <submittedName>
        <fullName evidence="2">Uncharacterized protein</fullName>
    </submittedName>
</protein>
<evidence type="ECO:0000313" key="2">
    <source>
        <dbReference type="EMBL" id="MPC37118.1"/>
    </source>
</evidence>
<gene>
    <name evidence="2" type="ORF">E2C01_030593</name>
</gene>
<dbReference type="AlphaFoldDB" id="A0A5B7EVN8"/>
<dbReference type="EMBL" id="VSRR010003693">
    <property type="protein sequence ID" value="MPC37118.1"/>
    <property type="molecule type" value="Genomic_DNA"/>
</dbReference>
<evidence type="ECO:0000256" key="1">
    <source>
        <dbReference type="SAM" id="MobiDB-lite"/>
    </source>
</evidence>
<comment type="caution">
    <text evidence="2">The sequence shown here is derived from an EMBL/GenBank/DDBJ whole genome shotgun (WGS) entry which is preliminary data.</text>
</comment>
<accession>A0A5B7EVN8</accession>
<proteinExistence type="predicted"/>
<evidence type="ECO:0000313" key="3">
    <source>
        <dbReference type="Proteomes" id="UP000324222"/>
    </source>
</evidence>
<sequence>MSRTLSGLRKPREAPYAGGGKPGSRTGSEEEVGGVGVLLRGMVGEMGGDCSGGVGGEGVGVGEAQERHDIPPPHGVTRRAQRALASRGDTTGDLKSVHVGLLAALGHRSRRCATYTAFQRLLATLAQFHAPLRCAATLQRRGIVLGHGEAQQRRGAARLWMGEKGRRGIVCRKQALLGGEGGVSVGALRSAGIPERPRGKVQAQLVSLAAGLHGAAAVLPPQQVADQEGAGARHPEGAPQIRRKCGAPHTS</sequence>
<organism evidence="2 3">
    <name type="scientific">Portunus trituberculatus</name>
    <name type="common">Swimming crab</name>
    <name type="synonym">Neptunus trituberculatus</name>
    <dbReference type="NCBI Taxonomy" id="210409"/>
    <lineage>
        <taxon>Eukaryota</taxon>
        <taxon>Metazoa</taxon>
        <taxon>Ecdysozoa</taxon>
        <taxon>Arthropoda</taxon>
        <taxon>Crustacea</taxon>
        <taxon>Multicrustacea</taxon>
        <taxon>Malacostraca</taxon>
        <taxon>Eumalacostraca</taxon>
        <taxon>Eucarida</taxon>
        <taxon>Decapoda</taxon>
        <taxon>Pleocyemata</taxon>
        <taxon>Brachyura</taxon>
        <taxon>Eubrachyura</taxon>
        <taxon>Portunoidea</taxon>
        <taxon>Portunidae</taxon>
        <taxon>Portuninae</taxon>
        <taxon>Portunus</taxon>
    </lineage>
</organism>
<feature type="region of interest" description="Disordered" evidence="1">
    <location>
        <begin position="225"/>
        <end position="251"/>
    </location>
</feature>
<feature type="region of interest" description="Disordered" evidence="1">
    <location>
        <begin position="1"/>
        <end position="32"/>
    </location>
</feature>
<reference evidence="2 3" key="1">
    <citation type="submission" date="2019-05" db="EMBL/GenBank/DDBJ databases">
        <title>Another draft genome of Portunus trituberculatus and its Hox gene families provides insights of decapod evolution.</title>
        <authorList>
            <person name="Jeong J.-H."/>
            <person name="Song I."/>
            <person name="Kim S."/>
            <person name="Choi T."/>
            <person name="Kim D."/>
            <person name="Ryu S."/>
            <person name="Kim W."/>
        </authorList>
    </citation>
    <scope>NUCLEOTIDE SEQUENCE [LARGE SCALE GENOMIC DNA]</scope>
    <source>
        <tissue evidence="2">Muscle</tissue>
    </source>
</reference>
<keyword evidence="3" id="KW-1185">Reference proteome</keyword>